<reference evidence="1" key="1">
    <citation type="submission" date="2018-05" db="EMBL/GenBank/DDBJ databases">
        <authorList>
            <person name="Lanie J.A."/>
            <person name="Ng W.-L."/>
            <person name="Kazmierczak K.M."/>
            <person name="Andrzejewski T.M."/>
            <person name="Davidsen T.M."/>
            <person name="Wayne K.J."/>
            <person name="Tettelin H."/>
            <person name="Glass J.I."/>
            <person name="Rusch D."/>
            <person name="Podicherti R."/>
            <person name="Tsui H.-C.T."/>
            <person name="Winkler M.E."/>
        </authorList>
    </citation>
    <scope>NUCLEOTIDE SEQUENCE</scope>
</reference>
<proteinExistence type="predicted"/>
<dbReference type="EMBL" id="UINC01011963">
    <property type="protein sequence ID" value="SVA52495.1"/>
    <property type="molecule type" value="Genomic_DNA"/>
</dbReference>
<organism evidence="1">
    <name type="scientific">marine metagenome</name>
    <dbReference type="NCBI Taxonomy" id="408172"/>
    <lineage>
        <taxon>unclassified sequences</taxon>
        <taxon>metagenomes</taxon>
        <taxon>ecological metagenomes</taxon>
    </lineage>
</organism>
<gene>
    <name evidence="1" type="ORF">METZ01_LOCUS105349</name>
</gene>
<protein>
    <submittedName>
        <fullName evidence="1">Uncharacterized protein</fullName>
    </submittedName>
</protein>
<feature type="non-terminal residue" evidence="1">
    <location>
        <position position="47"/>
    </location>
</feature>
<name>A0A381WJ02_9ZZZZ</name>
<sequence>MIEEFHAAAGDEKKHGSAKRQAYGQKGQLFVVNKKVFRDGITRISEV</sequence>
<evidence type="ECO:0000313" key="1">
    <source>
        <dbReference type="EMBL" id="SVA52495.1"/>
    </source>
</evidence>
<dbReference type="AlphaFoldDB" id="A0A381WJ02"/>
<accession>A0A381WJ02</accession>